<proteinExistence type="predicted"/>
<organism evidence="2 3">
    <name type="scientific">Bambusicola thoracicus</name>
    <name type="common">Chinese bamboo-partridge</name>
    <name type="synonym">Perdix thoracica</name>
    <dbReference type="NCBI Taxonomy" id="9083"/>
    <lineage>
        <taxon>Eukaryota</taxon>
        <taxon>Metazoa</taxon>
        <taxon>Chordata</taxon>
        <taxon>Craniata</taxon>
        <taxon>Vertebrata</taxon>
        <taxon>Euteleostomi</taxon>
        <taxon>Archelosauria</taxon>
        <taxon>Archosauria</taxon>
        <taxon>Dinosauria</taxon>
        <taxon>Saurischia</taxon>
        <taxon>Theropoda</taxon>
        <taxon>Coelurosauria</taxon>
        <taxon>Aves</taxon>
        <taxon>Neognathae</taxon>
        <taxon>Galloanserae</taxon>
        <taxon>Galliformes</taxon>
        <taxon>Phasianidae</taxon>
        <taxon>Perdicinae</taxon>
        <taxon>Bambusicola</taxon>
    </lineage>
</organism>
<dbReference type="AlphaFoldDB" id="A0A2P4S3J8"/>
<comment type="caution">
    <text evidence="2">The sequence shown here is derived from an EMBL/GenBank/DDBJ whole genome shotgun (WGS) entry which is preliminary data.</text>
</comment>
<dbReference type="Proteomes" id="UP000237246">
    <property type="component" value="Unassembled WGS sequence"/>
</dbReference>
<evidence type="ECO:0000256" key="1">
    <source>
        <dbReference type="SAM" id="MobiDB-lite"/>
    </source>
</evidence>
<name>A0A2P4S3J8_BAMTH</name>
<dbReference type="EMBL" id="PPHD01118503">
    <property type="protein sequence ID" value="POI18710.1"/>
    <property type="molecule type" value="Genomic_DNA"/>
</dbReference>
<feature type="non-terminal residue" evidence="2">
    <location>
        <position position="96"/>
    </location>
</feature>
<protein>
    <submittedName>
        <fullName evidence="2">Uncharacterized protein</fullName>
    </submittedName>
</protein>
<evidence type="ECO:0000313" key="3">
    <source>
        <dbReference type="Proteomes" id="UP000237246"/>
    </source>
</evidence>
<reference evidence="2 3" key="1">
    <citation type="submission" date="2018-01" db="EMBL/GenBank/DDBJ databases">
        <title>Comparison of the Chinese Bamboo Partridge and Red Junglefowl genome sequences highlights the importance of demography in genome evolution.</title>
        <authorList>
            <person name="Tiley G.P."/>
            <person name="Kimball R.T."/>
            <person name="Braun E.L."/>
            <person name="Burleigh J.G."/>
        </authorList>
    </citation>
    <scope>NUCLEOTIDE SEQUENCE [LARGE SCALE GENOMIC DNA]</scope>
    <source>
        <strain evidence="2">RTK389</strain>
        <tissue evidence="2">Blood</tissue>
    </source>
</reference>
<sequence>MEAQSALDEWRWRHEGCGGPCVPLPGTCPMPTSSATTWAVALPSPCPHLAILGWVRACCGAMPSDAVEVSGTQASAPWRCWGSPPAPPGTLQPSTA</sequence>
<gene>
    <name evidence="2" type="ORF">CIB84_017548</name>
</gene>
<accession>A0A2P4S3J8</accession>
<keyword evidence="3" id="KW-1185">Reference proteome</keyword>
<feature type="region of interest" description="Disordered" evidence="1">
    <location>
        <begin position="77"/>
        <end position="96"/>
    </location>
</feature>
<evidence type="ECO:0000313" key="2">
    <source>
        <dbReference type="EMBL" id="POI18710.1"/>
    </source>
</evidence>